<dbReference type="GO" id="GO:0008168">
    <property type="term" value="F:methyltransferase activity"/>
    <property type="evidence" value="ECO:0007669"/>
    <property type="project" value="UniProtKB-KW"/>
</dbReference>
<protein>
    <submittedName>
        <fullName evidence="2">Methyltransferase type 12</fullName>
    </submittedName>
</protein>
<feature type="domain" description="Methyltransferase" evidence="1">
    <location>
        <begin position="192"/>
        <end position="283"/>
    </location>
</feature>
<accession>F7Y0V0</accession>
<dbReference type="InterPro" id="IPR041698">
    <property type="entry name" value="Methyltransf_25"/>
</dbReference>
<gene>
    <name evidence="2" type="ordered locus">Mesop_2611</name>
</gene>
<reference evidence="2 3" key="1">
    <citation type="submission" date="2010-10" db="EMBL/GenBank/DDBJ databases">
        <title>Complete sequence of Mesorhizobium opportunistum WSM2075.</title>
        <authorList>
            <consortium name="US DOE Joint Genome Institute"/>
            <person name="Lucas S."/>
            <person name="Copeland A."/>
            <person name="Lapidus A."/>
            <person name="Cheng J.-F."/>
            <person name="Bruce D."/>
            <person name="Goodwin L."/>
            <person name="Pitluck S."/>
            <person name="Chertkov O."/>
            <person name="Misra M."/>
            <person name="Detter J.C."/>
            <person name="Han C."/>
            <person name="Tapia R."/>
            <person name="Land M."/>
            <person name="Hauser L."/>
            <person name="Kyrpides N."/>
            <person name="Ovchinnikova G."/>
            <person name="Mavrommatis K.M."/>
            <person name="Tiwari R.P."/>
            <person name="Howieson J.G."/>
            <person name="O'Hara G.W."/>
            <person name="Nandasena K.G."/>
            <person name="Woyke T."/>
        </authorList>
    </citation>
    <scope>NUCLEOTIDE SEQUENCE [LARGE SCALE GENOMIC DNA]</scope>
    <source>
        <strain evidence="3">LMG 24607 / HAMBI 3007 / WSM2075</strain>
    </source>
</reference>
<dbReference type="AlphaFoldDB" id="F7Y0V0"/>
<evidence type="ECO:0000313" key="3">
    <source>
        <dbReference type="Proteomes" id="UP000001623"/>
    </source>
</evidence>
<name>F7Y0V0_MESOW</name>
<dbReference type="PANTHER" id="PTHR44068">
    <property type="entry name" value="ZGC:194242"/>
    <property type="match status" value="1"/>
</dbReference>
<evidence type="ECO:0000259" key="1">
    <source>
        <dbReference type="Pfam" id="PF13649"/>
    </source>
</evidence>
<dbReference type="Proteomes" id="UP000001623">
    <property type="component" value="Chromosome"/>
</dbReference>
<dbReference type="GO" id="GO:0032259">
    <property type="term" value="P:methylation"/>
    <property type="evidence" value="ECO:0007669"/>
    <property type="project" value="UniProtKB-KW"/>
</dbReference>
<dbReference type="STRING" id="536019.Mesop_2611"/>
<dbReference type="InterPro" id="IPR050447">
    <property type="entry name" value="Erg6_SMT_methyltransf"/>
</dbReference>
<sequence length="357" mass="39611">MISRSDVIGGYKELLNREPESDSVISAHQAAHENVEAFYASLRQSPEYLVENGVSTRNPGLSAARSLSWGDSKTITPGNLNSFITCSDSLGPPGSPQVEQFWRGMKYIPETKVNQRLDPFGEEYTAQQIAVYREIAARDLDQQMNELTDFAMADHIAGANPYTHQPPTAVALHVGRVARAIQYSGLQIGNHVLDMGCGWGTSCELMAFCGLEVTGLDINARFVELVDARAKRIGHKVGTMRGSFESIPGDTLYDAALYYESLHHAVKPWETLSLVHSRLKPGGKLMLAGEPVNDIWKHWGIRTDPLSIYCIRKFGWFESGWSADFIARCVKRCGFEIEHFMDEAGSIGWIMIARKPG</sequence>
<dbReference type="PANTHER" id="PTHR44068:SF11">
    <property type="entry name" value="GERANYL DIPHOSPHATE 2-C-METHYLTRANSFERASE"/>
    <property type="match status" value="1"/>
</dbReference>
<dbReference type="InterPro" id="IPR029063">
    <property type="entry name" value="SAM-dependent_MTases_sf"/>
</dbReference>
<dbReference type="Gene3D" id="3.40.50.150">
    <property type="entry name" value="Vaccinia Virus protein VP39"/>
    <property type="match status" value="1"/>
</dbReference>
<organism evidence="2 3">
    <name type="scientific">Mesorhizobium opportunistum (strain LMG 24607 / HAMBI 3007 / WSM2075)</name>
    <dbReference type="NCBI Taxonomy" id="536019"/>
    <lineage>
        <taxon>Bacteria</taxon>
        <taxon>Pseudomonadati</taxon>
        <taxon>Pseudomonadota</taxon>
        <taxon>Alphaproteobacteria</taxon>
        <taxon>Hyphomicrobiales</taxon>
        <taxon>Phyllobacteriaceae</taxon>
        <taxon>Mesorhizobium</taxon>
    </lineage>
</organism>
<dbReference type="CDD" id="cd02440">
    <property type="entry name" value="AdoMet_MTases"/>
    <property type="match status" value="1"/>
</dbReference>
<keyword evidence="2" id="KW-0808">Transferase</keyword>
<evidence type="ECO:0000313" key="2">
    <source>
        <dbReference type="EMBL" id="AEH87081.1"/>
    </source>
</evidence>
<dbReference type="eggNOG" id="COG2227">
    <property type="taxonomic scope" value="Bacteria"/>
</dbReference>
<proteinExistence type="predicted"/>
<dbReference type="HOGENOM" id="CLU_069136_0_0_5"/>
<dbReference type="SUPFAM" id="SSF53335">
    <property type="entry name" value="S-adenosyl-L-methionine-dependent methyltransferases"/>
    <property type="match status" value="1"/>
</dbReference>
<dbReference type="RefSeq" id="WP_013893790.1">
    <property type="nucleotide sequence ID" value="NC_015675.1"/>
</dbReference>
<dbReference type="Pfam" id="PF13649">
    <property type="entry name" value="Methyltransf_25"/>
    <property type="match status" value="1"/>
</dbReference>
<dbReference type="KEGG" id="mop:Mesop_2611"/>
<dbReference type="EMBL" id="CP002279">
    <property type="protein sequence ID" value="AEH87081.1"/>
    <property type="molecule type" value="Genomic_DNA"/>
</dbReference>
<keyword evidence="2" id="KW-0489">Methyltransferase</keyword>